<protein>
    <submittedName>
        <fullName evidence="1">Uncharacterized protein</fullName>
    </submittedName>
</protein>
<sequence>MSEFKLAAGSIVKFGCTTTQLYPILRNGIAMSSVRQGLQDAAGASIPGIMIGELMAYFAACADFCNDTGAVHHAHQDIMAAFVQALQNHRGEKPQMPELESIASETGLPVVLEIVLGEDCVILADTHFVSEGEAEKSWKLWRSGSLQREGGIPANWIKQFYFPRLLDYRDISVARNPRSLEQTTDTALMVGGLMQSWHKDTPADLLNAFNKQYGRINFSQRSQFDETSLERFFNLNAMLDPATRLLNQMTIWQDIDSLAKKQGIELN</sequence>
<proteinExistence type="predicted"/>
<organism evidence="1 2">
    <name type="scientific">Undibacterium aquatile</name>
    <dbReference type="NCBI Taxonomy" id="1537398"/>
    <lineage>
        <taxon>Bacteria</taxon>
        <taxon>Pseudomonadati</taxon>
        <taxon>Pseudomonadota</taxon>
        <taxon>Betaproteobacteria</taxon>
        <taxon>Burkholderiales</taxon>
        <taxon>Oxalobacteraceae</taxon>
        <taxon>Undibacterium</taxon>
    </lineage>
</organism>
<gene>
    <name evidence="1" type="ORF">H8K26_02250</name>
</gene>
<dbReference type="EMBL" id="JACOFT010000001">
    <property type="protein sequence ID" value="MBC3810251.1"/>
    <property type="molecule type" value="Genomic_DNA"/>
</dbReference>
<name>A0ABR6XBN6_9BURK</name>
<dbReference type="Proteomes" id="UP000637632">
    <property type="component" value="Unassembled WGS sequence"/>
</dbReference>
<reference evidence="1 2" key="1">
    <citation type="submission" date="2020-08" db="EMBL/GenBank/DDBJ databases">
        <title>Novel species isolated from subtropical streams in China.</title>
        <authorList>
            <person name="Lu H."/>
        </authorList>
    </citation>
    <scope>NUCLEOTIDE SEQUENCE [LARGE SCALE GENOMIC DNA]</scope>
    <source>
        <strain evidence="1 2">CCTCC AB 2015119</strain>
    </source>
</reference>
<evidence type="ECO:0000313" key="1">
    <source>
        <dbReference type="EMBL" id="MBC3810251.1"/>
    </source>
</evidence>
<keyword evidence="2" id="KW-1185">Reference proteome</keyword>
<comment type="caution">
    <text evidence="1">The sequence shown here is derived from an EMBL/GenBank/DDBJ whole genome shotgun (WGS) entry which is preliminary data.</text>
</comment>
<evidence type="ECO:0000313" key="2">
    <source>
        <dbReference type="Proteomes" id="UP000637632"/>
    </source>
</evidence>
<dbReference type="RefSeq" id="WP_190477067.1">
    <property type="nucleotide sequence ID" value="NZ_JACOFT010000001.1"/>
</dbReference>
<accession>A0ABR6XBN6</accession>